<accession>I8YLN5</accession>
<evidence type="ECO:0000313" key="3">
    <source>
        <dbReference type="Proteomes" id="UP000005150"/>
    </source>
</evidence>
<feature type="transmembrane region" description="Helical" evidence="1">
    <location>
        <begin position="7"/>
        <end position="26"/>
    </location>
</feature>
<gene>
    <name evidence="2" type="ORF">HMPREF1071_02217</name>
</gene>
<dbReference type="EMBL" id="AGXV01000026">
    <property type="protein sequence ID" value="EIY64015.1"/>
    <property type="molecule type" value="Genomic_DNA"/>
</dbReference>
<keyword evidence="1" id="KW-0812">Transmembrane</keyword>
<reference evidence="2 3" key="1">
    <citation type="submission" date="2012-02" db="EMBL/GenBank/DDBJ databases">
        <title>The Genome Sequence of Bacteroides salyersiae CL02T12C01.</title>
        <authorList>
            <consortium name="The Broad Institute Genome Sequencing Platform"/>
            <person name="Earl A."/>
            <person name="Ward D."/>
            <person name="Feldgarden M."/>
            <person name="Gevers D."/>
            <person name="Zitomersky N.L."/>
            <person name="Coyne M.J."/>
            <person name="Comstock L.E."/>
            <person name="Young S.K."/>
            <person name="Zeng Q."/>
            <person name="Gargeya S."/>
            <person name="Fitzgerald M."/>
            <person name="Haas B."/>
            <person name="Abouelleil A."/>
            <person name="Alvarado L."/>
            <person name="Arachchi H.M."/>
            <person name="Berlin A."/>
            <person name="Chapman S.B."/>
            <person name="Gearin G."/>
            <person name="Goldberg J."/>
            <person name="Griggs A."/>
            <person name="Gujja S."/>
            <person name="Hansen M."/>
            <person name="Heiman D."/>
            <person name="Howarth C."/>
            <person name="Larimer J."/>
            <person name="Lui A."/>
            <person name="MacDonald P.J.P."/>
            <person name="McCowen C."/>
            <person name="Montmayeur A."/>
            <person name="Murphy C."/>
            <person name="Neiman D."/>
            <person name="Pearson M."/>
            <person name="Priest M."/>
            <person name="Roberts A."/>
            <person name="Saif S."/>
            <person name="Shea T."/>
            <person name="Sisk P."/>
            <person name="Stolte C."/>
            <person name="Sykes S."/>
            <person name="Wortman J."/>
            <person name="Nusbaum C."/>
            <person name="Birren B."/>
        </authorList>
    </citation>
    <scope>NUCLEOTIDE SEQUENCE [LARGE SCALE GENOMIC DNA]</scope>
    <source>
        <strain evidence="2 3">CL02T12C01</strain>
    </source>
</reference>
<keyword evidence="1" id="KW-1133">Transmembrane helix</keyword>
<keyword evidence="3" id="KW-1185">Reference proteome</keyword>
<comment type="caution">
    <text evidence="2">The sequence shown here is derived from an EMBL/GenBank/DDBJ whole genome shotgun (WGS) entry which is preliminary data.</text>
</comment>
<dbReference type="HOGENOM" id="CLU_3380581_0_0_10"/>
<proteinExistence type="predicted"/>
<keyword evidence="1" id="KW-0472">Membrane</keyword>
<evidence type="ECO:0000256" key="1">
    <source>
        <dbReference type="SAM" id="Phobius"/>
    </source>
</evidence>
<evidence type="ECO:0000313" key="2">
    <source>
        <dbReference type="EMBL" id="EIY64015.1"/>
    </source>
</evidence>
<dbReference type="AlphaFoldDB" id="I8YLN5"/>
<protein>
    <submittedName>
        <fullName evidence="2">Uncharacterized protein</fullName>
    </submittedName>
</protein>
<dbReference type="Proteomes" id="UP000005150">
    <property type="component" value="Unassembled WGS sequence"/>
</dbReference>
<name>I8YLN5_9BACE</name>
<sequence>MLKNLQIIFIFLYISNSGYIICNLYTGMMDNTP</sequence>
<organism evidence="2 3">
    <name type="scientific">Bacteroides salyersiae CL02T12C01</name>
    <dbReference type="NCBI Taxonomy" id="997887"/>
    <lineage>
        <taxon>Bacteria</taxon>
        <taxon>Pseudomonadati</taxon>
        <taxon>Bacteroidota</taxon>
        <taxon>Bacteroidia</taxon>
        <taxon>Bacteroidales</taxon>
        <taxon>Bacteroidaceae</taxon>
        <taxon>Bacteroides</taxon>
    </lineage>
</organism>